<reference evidence="4" key="1">
    <citation type="journal article" date="2023" name="Front. Microbiol.">
        <title>Isolation of Brucella inopinata from a White's tree frog (Litoria caerulea): pose exotic frogs a potential risk to human health?</title>
        <authorList>
            <person name="Scholz H.C."/>
            <person name="Heckers K.O."/>
            <person name="Appelt S."/>
            <person name="Geier-Doemling D."/>
            <person name="Schlegel P."/>
            <person name="Wattam A.R."/>
        </authorList>
    </citation>
    <scope>NUCLEOTIDE SEQUENCE</scope>
    <source>
        <strain evidence="4">FO700662</strain>
    </source>
</reference>
<feature type="chain" id="PRO_5043711986" evidence="2">
    <location>
        <begin position="23"/>
        <end position="4342"/>
    </location>
</feature>
<dbReference type="Proteomes" id="UP001171122">
    <property type="component" value="Unassembled WGS sequence"/>
</dbReference>
<dbReference type="PROSITE" id="PS51208">
    <property type="entry name" value="AUTOTRANSPORTER"/>
    <property type="match status" value="1"/>
</dbReference>
<dbReference type="SUPFAM" id="SSF103515">
    <property type="entry name" value="Autotransporter"/>
    <property type="match status" value="1"/>
</dbReference>
<dbReference type="InterPro" id="IPR036709">
    <property type="entry name" value="Autotransporte_beta_dom_sf"/>
</dbReference>
<evidence type="ECO:0000256" key="1">
    <source>
        <dbReference type="SAM" id="MobiDB-lite"/>
    </source>
</evidence>
<gene>
    <name evidence="4" type="ORF">P8A28_07675</name>
</gene>
<accession>A0AAW7B3M6</accession>
<comment type="caution">
    <text evidence="4">The sequence shown here is derived from an EMBL/GenBank/DDBJ whole genome shotgun (WGS) entry which is preliminary data.</text>
</comment>
<dbReference type="SMART" id="SM00869">
    <property type="entry name" value="Autotransporter"/>
    <property type="match status" value="1"/>
</dbReference>
<proteinExistence type="predicted"/>
<dbReference type="InterPro" id="IPR005546">
    <property type="entry name" value="Autotransporte_beta"/>
</dbReference>
<protein>
    <submittedName>
        <fullName evidence="4">Autotransporter outer membrane beta-barrel domain-containing protein</fullName>
    </submittedName>
</protein>
<evidence type="ECO:0000313" key="5">
    <source>
        <dbReference type="Proteomes" id="UP001171122"/>
    </source>
</evidence>
<name>A0AAW7B3M6_9HYPH</name>
<feature type="region of interest" description="Disordered" evidence="1">
    <location>
        <begin position="998"/>
        <end position="1021"/>
    </location>
</feature>
<feature type="signal peptide" evidence="2">
    <location>
        <begin position="1"/>
        <end position="22"/>
    </location>
</feature>
<evidence type="ECO:0000313" key="4">
    <source>
        <dbReference type="EMBL" id="MDL2332816.1"/>
    </source>
</evidence>
<feature type="domain" description="Autotransporter" evidence="3">
    <location>
        <begin position="4061"/>
        <end position="4342"/>
    </location>
</feature>
<dbReference type="EMBL" id="JARQXC010000009">
    <property type="protein sequence ID" value="MDL2332816.1"/>
    <property type="molecule type" value="Genomic_DNA"/>
</dbReference>
<keyword evidence="2" id="KW-0732">Signal</keyword>
<feature type="compositionally biased region" description="Gly residues" evidence="1">
    <location>
        <begin position="277"/>
        <end position="299"/>
    </location>
</feature>
<dbReference type="RefSeq" id="WP_285520404.1">
    <property type="nucleotide sequence ID" value="NZ_JARQXC010000009.1"/>
</dbReference>
<evidence type="ECO:0000256" key="2">
    <source>
        <dbReference type="SAM" id="SignalP"/>
    </source>
</evidence>
<organism evidence="4 5">
    <name type="scientific">Brucella inopinata</name>
    <dbReference type="NCBI Taxonomy" id="1218315"/>
    <lineage>
        <taxon>Bacteria</taxon>
        <taxon>Pseudomonadati</taxon>
        <taxon>Pseudomonadota</taxon>
        <taxon>Alphaproteobacteria</taxon>
        <taxon>Hyphomicrobiales</taxon>
        <taxon>Brucellaceae</taxon>
        <taxon>Brucella/Ochrobactrum group</taxon>
        <taxon>Brucella</taxon>
    </lineage>
</organism>
<evidence type="ECO:0000259" key="3">
    <source>
        <dbReference type="PROSITE" id="PS51208"/>
    </source>
</evidence>
<feature type="region of interest" description="Disordered" evidence="1">
    <location>
        <begin position="274"/>
        <end position="300"/>
    </location>
</feature>
<sequence length="4342" mass="400919">MLSSTALIGLLSFLTAATPARAAYVETSLGAPLYNPAVDRNGTVTEIINNGSTAVVFDSTTNSSYAVLLAQSVDDTFTGIFVDADGNSHQTTFKVVSVTHPQVGTDEDNNPIYGPATAVVVENQSNFVQSIVNLGAPMQADGAAGVGVDPKSFPIPSDSSNTFVDVQKGKTGGDGRDGAVFVPASRGGRGADGPLITSVIPGDNITAVEGNKAGVYVASIGGDGGEGGSSTLNLAGGGKSGGAAGAGGIVNVTVPKDITINTRGQSVHGIFVQSAAGKGGKGGNSTATTGGGGAGGDTSKGGSVTLNTSANVHTAGNDAIGIFAQSTGGAGGDGGNSYLSITGGGGGSYGGDGGSVTLRQDGSVQTDGSYAHGVLAQSIGGSGGHGGTSGGTIVSLGNDGGAGGNGGNVSLTAGNGSQTVTVGDGSVGLFAQSVGGGGGDGGTGVAIVAFGSTGGSGGNGGNVALTIEDGAIVQTGGNSADAVLAQSVGGGGGTGGLSVALTVLDHATLGANGTSGGGHAGVVTLDSNGTIITTGENARGLVGQSIGGGGGSAGGSIGFVALGSSGGAGGNGGDVVVTQHKDGSISTTGAGSTGIFAQSIGGGGGSGGYGIGLVSLGGNGSGGGTGGAVTVTNDGLITTEGESALGIVAQSIGGGGGSGGAGGAVFASIGGAGSGGGSGNAVTVTDGGNIGTKGAHSIGILAQSVGGGGGNGGGAITVGAIAAVALGGAGGQGSQGGTVNLHFKPTSTDTNPQITTKGEFATGVLAQSVGGGGGSGGRAIAASVGVGLGGSYSLGGQGGGGGEGGQVLIDGKTTIVTKGNHATGLIAQSVGGGGGDGGLSVAANVTLEGAGFAVGIGGDGGNGGNGGVVNVDSGGYIETTGNFSNGFIAQSVGGGGGNGGMSIAASLSAGLVGSVSIATGFGGSGGDGGDGGSATGIFGGTIITHGNDAGGALAQSVGGGGGSGGFNISGAASGGAIVGAVGAAVGFGGEGGGGGDGGSVKGKFGSVKTEGDRSNGVTVQSIGGGGGSGGFNVATSLSVGTGVVGAAASVGFGGVGGDGGHGGMATGEVYGNIETIGNQSTGVLVQSAGGGGGAGGFDVSGAMTVSPGAAASASVGFGGSGGGGGFAETATGRIDGQVVTLGDQSAGAIVQSIGGGGGAGAFNVSGTINVAGGGGAGASIGFGGSGGNGGKGGDASMTRNGDTKTEGDGSAAILVQSVGGGGGAGGFNVAGALVASTSGAVGASVGLGGSGGGGGTAQKAQLTLTGDSVTQGIYSDAIIVQSIGGGGGAGGFSVGADISAGGAGAAGASVGIGGSGGDGGVAGQAIADITGDVYTQGAFSRGVLVQSIGGGGGAGGFSVGASISAAGGGAGSVGVGVGGFGGAGGNADLADLTLAGNVVTDGDNSNAVTVQSIGGGGGAGGFSVAGAISGAGGGAGAVGIGIGGFGGKASDADQALAEMTGGVWTSGDFSRGVLVQSLGGGGGSGGFSVAGAISGAGGGSGAGGVGIGGFGNGGGKANTAQLTLTGASIDDRIYAVTTLGDNADAITVQSIGGGGGAGGFAVGAGISGAGGGSGAGGVGIGGFGDGGGDAGNALADVTGDVWTAGDFSRGVLVQSLGGGGGSGGFSVGGGIAGAGAGAGAGGVGIGGFGGGGGNASRAQLTLNGKVVTDGVNSDAILVQSVGGGGGAGGFSVGAGIAGAGTGAGAGGVGLGGFGAGGGKAGEAIADITGGVWTNGDFSRGVVVQSTGGGGGSGGFSVGAGIAGAGTGAGAGGIGVGGFGAGGGAGGYASLTFNGDVVTNGDNADGRTVQSIGGGGGSGGFTVGGGIAFASDGSGAGGIGIGGFGAGGGDGANVFGDITGSTWTSGDFSTGVQAQSIGGGGGSGGFAVGGGIAMSLAGGSGAAGIGIGGFGGGGGNGGTVDFSLTGDTYTLGHDSAAILAQSLGGGGGNGGFAVAGSVTFSNQGVGGAASIGIGGVGGGGGNAGAVTADVNGLVETLGKGSDGILAQSLGGGGGNGGMSIAGAVSLAMGASGSAAIGVGGFGGGGGHADDVSLTRKGDTFTFLGGSDGVSAQSLGGGGGNGGMNISGGIAVTGEGSAGTAAIGLGGFGGDGGNAGDVNLALMGNVATGVGADGFVTREEKPALTISGQLVDAFTATVAQPVGLPSWAGGDLGGNAVVAQSIGGGGGKGGLNVSAGISFTGKNGHDTASVTLGMGGFGGAGGNAGSVTASATSADGGQGLLIANGDNNAAFIAQSIGGGGGNGDINVSGGIAISGALTLGIGGFGGAGGTADSVDATVQADVFAGGRNATGIIAQSIGGGGGNGGIDVAGGITLSKEASLPSLTMGIGGFGGSGNTAGNVSVDQQGYIGVDGGGTTGILAQSIGGGGGRGGINVSASGTLSQQKTGMAVALGVGGFGGDGADAGTVNVQSRGAIGVNLNTPDDVLNPPPAEPNSIVNSLLAMLGLKPQSGAITPTGAIVAQSIGGGGGVGGFNGQLAVAPSGSVANIGLGGNGGAAGDAGAVSVTRGLVSDGNGGETKEPSWIWTRGDNTGGIVAQSIGGGGGLAGAVLDLTLSGITAPKGSNNLAANIVVGGDGGASGKGDDVTVRHAGLIVTEGEHSDAILAQSIGGGGGNANYSIDAGAVKDANALAVVIGGTPGDGSSAGDVTVWQDGQLVTMGTESVGIRAQSIGGGGGNTATSMTLDLLSDKKLSMTLGATGGEGNTGGNVRVDASGSVVTGGKGATAILAQSIGGGGGTSSSNSVGFSAKDGDGNSHGASLSVGLTGGKGAKSGTVTVQNDATLYTVGNEARGILAQSIGGGGGTGGGGTAVDALSTTQMGLAIGGTGGEAAVSDRVTIGNSGDIATEGSDSEGIFAQSIGGGGGNGGMTMVLGAGLGSVKNGAEKTVVNIGIGGTGDKGAAAGAVEVTNDGTIHTLGDRSAGLRAESIGGGGGSGGAVISPAISIIASKSKTTNVGINIGGTAGDGGTGGTVDVTNNGLIRTEGAESAGILAASIGGGGGNGGLVMDVFAGATDGLYRLNIGGKGGKGGIGGNVTVGNKQAGEILTLGEKSYGILAQSIGGGGGRGSSVVSLVLAGNTAQNAAAKVAVLNLGGAGGSGNDAGDVSVTNGGLITTFGDYAHGVFAQSVGGGGGIGGIAMNGTLAIIANPVQTTHTFAIGGSGGDGGDGGEVTVNNTGAIVTHGKGADGIRAQSVGGGGGDANVGISVGSSVSGLAGNAFAAALGAVDGGAGGKGGAVTVNHTGTITVYGENAQAISASSVNGGGGSMTLDLSGITDLTGTPGAGKLATLIGDVSVKLGSENTGSASSAPVLINASGGQIVVGNGGSASAAQAVGGGGGTSYLNLSFTAPTDFGSVAAPVASLAPMVPALTGVPSLIGSVAMDLGATNNSGSSGGTIVQHLDGAQTTIGDDTPGQLLQSIGGGGGRSVAALNVSLAQPGAIEARLGGSNVANSPGGAIDVTQNGAIATAGAIAPGVLLQSVGGGGGSVGVHLTAGALLGSIGELALGADSGSALDGGAIVANYSGGIRTEGDFSPALIAQSIGAGGGDIRLSGVGVNMLTLGGINGATGDGGALDISSSGTIIALAEHSHGVVLQSIGGGGGAMFGAMPDGVVLRDGGIGNGGAIHFAQTGDIAAFGQGAYGIIAQSLGGGGGWVDGLVSGSAGGMGAGGSIDLNVNGMVLAGAANSVGVFAQSTGTWGGGNIALNFADMVRGGSNSGAGIVIDGGADNMVTTSGSLSAVSGWALRSASGNEEIENSGLTVGNFDLGGGDNDFHNALGGTYMAFDTMRLRDQTATVTSAPAPVMMMRTMAPMIIATGPTATFTNDGDFLMGLEGPRWSPDLAAGYVYPNMDDIGDPTTNLLYGARAINTVTLDGNFVQTSNGHMVFDVAFGPYASDKVNVTGDATVAGTAAINLMWLENTNPVTLFATEGVGVNEGMTVPDTLALRFGVLGDDAGIHLNVTSNFSQDFLMPNEKELGHHMDSALEQGGAGGIGRLMAAVGNLVSGQEGLYRKIFDELNPEGYIAPLQTQYRQAGLFSDQLFQCRWAGAESDHCVWADAGGTKLDQAGDADYWGGTSRFYSLRTGVEQKLDDGWTVTGAVGYNRIDNISVNNNRYQANGNSFDLGFGARREWENDIDLAIKATTGFQWVDSERYMDVFAPGYGEASSFSSYIQLQTEIGYTARVDNWSIHPALALTGMGLHINDTQESGLGGLGARISAHTQFIGAVEPKVTFGYDYSMGSGYDAAFAVTGGYSYRNTDRIEAPISLIGASTQATPAMISTPLDRASWNIGVGAELRSETGWSLSGDYQGQFGDRTDVHSGSVKLRWRF</sequence>
<keyword evidence="5" id="KW-1185">Reference proteome</keyword>